<evidence type="ECO:0000256" key="11">
    <source>
        <dbReference type="ARBA" id="ARBA00049007"/>
    </source>
</evidence>
<name>A0A245ZPV2_9SPHN</name>
<comment type="catalytic activity">
    <reaction evidence="11">
        <text>O-phospho-L-serine + 2-oxoglutarate = 3-phosphooxypyruvate + L-glutamate</text>
        <dbReference type="Rhea" id="RHEA:14329"/>
        <dbReference type="ChEBI" id="CHEBI:16810"/>
        <dbReference type="ChEBI" id="CHEBI:18110"/>
        <dbReference type="ChEBI" id="CHEBI:29985"/>
        <dbReference type="ChEBI" id="CHEBI:57524"/>
        <dbReference type="EC" id="2.6.1.52"/>
    </reaction>
</comment>
<dbReference type="GO" id="GO:0004760">
    <property type="term" value="F:L-serine-pyruvate transaminase activity"/>
    <property type="evidence" value="ECO:0007669"/>
    <property type="project" value="TreeGrafter"/>
</dbReference>
<feature type="compositionally biased region" description="Low complexity" evidence="12">
    <location>
        <begin position="7"/>
        <end position="23"/>
    </location>
</feature>
<keyword evidence="7" id="KW-0028">Amino-acid biosynthesis</keyword>
<dbReference type="AlphaFoldDB" id="A0A245ZPV2"/>
<dbReference type="InterPro" id="IPR015424">
    <property type="entry name" value="PyrdxlP-dep_Trfase"/>
</dbReference>
<comment type="caution">
    <text evidence="13">The sequence shown here is derived from an EMBL/GenBank/DDBJ whole genome shotgun (WGS) entry which is preliminary data.</text>
</comment>
<dbReference type="PANTHER" id="PTHR21152">
    <property type="entry name" value="AMINOTRANSFERASE CLASS V"/>
    <property type="match status" value="1"/>
</dbReference>
<evidence type="ECO:0000256" key="1">
    <source>
        <dbReference type="ARBA" id="ARBA00001933"/>
    </source>
</evidence>
<gene>
    <name evidence="13" type="primary">serC</name>
    <name evidence="13" type="ORF">SPMU_00820</name>
</gene>
<keyword evidence="6 13" id="KW-0032">Aminotransferase</keyword>
<evidence type="ECO:0000256" key="12">
    <source>
        <dbReference type="SAM" id="MobiDB-lite"/>
    </source>
</evidence>
<dbReference type="Gene3D" id="3.40.640.10">
    <property type="entry name" value="Type I PLP-dependent aspartate aminotransferase-like (Major domain)"/>
    <property type="match status" value="1"/>
</dbReference>
<evidence type="ECO:0000256" key="5">
    <source>
        <dbReference type="ARBA" id="ARBA00022490"/>
    </source>
</evidence>
<keyword evidence="8 13" id="KW-0808">Transferase</keyword>
<dbReference type="PIRSF" id="PIRSF000525">
    <property type="entry name" value="SerC"/>
    <property type="match status" value="1"/>
</dbReference>
<dbReference type="EC" id="2.6.1.52" evidence="4"/>
<sequence>MTDTTLADATNAPAKPATKPARPYFSSGPCAKPPGWDAAKLADATLGRSHRSKIGKQRLQYCIDLMRELLKLPDTHRIGIVPGSDTGAFEMAMWTMLGARPVTALAWESFGEGWVTDAVKQLKIDPTVIRADYGELPDLAQVDWSNDVLFTWNGTTSGVRVPNGDWIADDREGLSFADATSGVFAYDLPWDKIDVATFSWQKVLGGEGAHGVLILGPRAVERLESYTPAWPLPKVFRLVSKGKLAEGVFKGETINTPSMLAVEDAIFSLEWAKSLGENGLIARSDANARALDEIVQTRDWLGHLATDPASRSTTSVCLTVDAEEAVIKKMVSLLEAEGAAYDIGGYRDAPPGLRIWCGATVDTADILALGPWLDWAYAAAKAA</sequence>
<dbReference type="UniPathway" id="UPA00135">
    <property type="reaction ID" value="UER00197"/>
</dbReference>
<protein>
    <recommendedName>
        <fullName evidence="4">phosphoserine transaminase</fullName>
        <ecNumber evidence="4">2.6.1.52</ecNumber>
    </recommendedName>
</protein>
<dbReference type="NCBIfam" id="NF002841">
    <property type="entry name" value="PRK03080.1-2"/>
    <property type="match status" value="1"/>
</dbReference>
<dbReference type="InterPro" id="IPR015421">
    <property type="entry name" value="PyrdxlP-dep_Trfase_major"/>
</dbReference>
<dbReference type="CDD" id="cd01494">
    <property type="entry name" value="AAT_I"/>
    <property type="match status" value="1"/>
</dbReference>
<dbReference type="GO" id="GO:0019265">
    <property type="term" value="P:glycine biosynthetic process, by transamination of glyoxylate"/>
    <property type="evidence" value="ECO:0007669"/>
    <property type="project" value="TreeGrafter"/>
</dbReference>
<dbReference type="EMBL" id="NBBJ01000001">
    <property type="protein sequence ID" value="OWK31764.1"/>
    <property type="molecule type" value="Genomic_DNA"/>
</dbReference>
<evidence type="ECO:0000256" key="6">
    <source>
        <dbReference type="ARBA" id="ARBA00022576"/>
    </source>
</evidence>
<dbReference type="NCBIfam" id="TIGR01365">
    <property type="entry name" value="serC_2"/>
    <property type="match status" value="1"/>
</dbReference>
<comment type="similarity">
    <text evidence="3">Belongs to the class-V pyridoxal-phosphate-dependent aminotransferase family. SerC subfamily.</text>
</comment>
<dbReference type="SUPFAM" id="SSF53383">
    <property type="entry name" value="PLP-dependent transferases"/>
    <property type="match status" value="1"/>
</dbReference>
<dbReference type="GO" id="GO:0004648">
    <property type="term" value="F:O-phospho-L-serine:2-oxoglutarate aminotransferase activity"/>
    <property type="evidence" value="ECO:0007669"/>
    <property type="project" value="UniProtKB-EC"/>
</dbReference>
<keyword evidence="14" id="KW-1185">Reference proteome</keyword>
<evidence type="ECO:0000256" key="9">
    <source>
        <dbReference type="ARBA" id="ARBA00022898"/>
    </source>
</evidence>
<accession>A0A245ZPV2</accession>
<evidence type="ECO:0000256" key="4">
    <source>
        <dbReference type="ARBA" id="ARBA00013030"/>
    </source>
</evidence>
<evidence type="ECO:0000313" key="13">
    <source>
        <dbReference type="EMBL" id="OWK31764.1"/>
    </source>
</evidence>
<evidence type="ECO:0000256" key="10">
    <source>
        <dbReference type="ARBA" id="ARBA00023299"/>
    </source>
</evidence>
<keyword evidence="5" id="KW-0963">Cytoplasm</keyword>
<keyword evidence="9" id="KW-0663">Pyridoxal phosphate</keyword>
<evidence type="ECO:0000256" key="3">
    <source>
        <dbReference type="ARBA" id="ARBA00006904"/>
    </source>
</evidence>
<dbReference type="PANTHER" id="PTHR21152:SF40">
    <property type="entry name" value="ALANINE--GLYOXYLATE AMINOTRANSFERASE"/>
    <property type="match status" value="1"/>
</dbReference>
<reference evidence="13 14" key="1">
    <citation type="submission" date="2017-03" db="EMBL/GenBank/DDBJ databases">
        <title>Genome sequence of Sphingomonas mucosissima DSM 17494.</title>
        <authorList>
            <person name="Poehlein A."/>
            <person name="Wuebbeler J.H."/>
            <person name="Steinbuechel A."/>
            <person name="Daniel R."/>
        </authorList>
    </citation>
    <scope>NUCLEOTIDE SEQUENCE [LARGE SCALE GENOMIC DNA]</scope>
    <source>
        <strain evidence="13 14">DSM 17494</strain>
    </source>
</reference>
<proteinExistence type="inferred from homology"/>
<comment type="pathway">
    <text evidence="2">Amino-acid biosynthesis; L-serine biosynthesis; L-serine from 3-phospho-D-glycerate: step 2/3.</text>
</comment>
<dbReference type="RefSeq" id="WP_088330848.1">
    <property type="nucleotide sequence ID" value="NZ_NBBJ01000001.1"/>
</dbReference>
<evidence type="ECO:0000256" key="2">
    <source>
        <dbReference type="ARBA" id="ARBA00005099"/>
    </source>
</evidence>
<keyword evidence="10" id="KW-0718">Serine biosynthesis</keyword>
<dbReference type="InterPro" id="IPR022278">
    <property type="entry name" value="Pser_aminoTfrase"/>
</dbReference>
<dbReference type="Gene3D" id="3.90.1150.10">
    <property type="entry name" value="Aspartate Aminotransferase, domain 1"/>
    <property type="match status" value="1"/>
</dbReference>
<evidence type="ECO:0000256" key="7">
    <source>
        <dbReference type="ARBA" id="ARBA00022605"/>
    </source>
</evidence>
<dbReference type="InterPro" id="IPR015422">
    <property type="entry name" value="PyrdxlP-dep_Trfase_small"/>
</dbReference>
<dbReference type="InterPro" id="IPR006271">
    <property type="entry name" value="Pser_aminoTfrase_methanosarc"/>
</dbReference>
<dbReference type="GO" id="GO:0008453">
    <property type="term" value="F:alanine-glyoxylate transaminase activity"/>
    <property type="evidence" value="ECO:0007669"/>
    <property type="project" value="TreeGrafter"/>
</dbReference>
<dbReference type="GO" id="GO:0006564">
    <property type="term" value="P:L-serine biosynthetic process"/>
    <property type="evidence" value="ECO:0007669"/>
    <property type="project" value="UniProtKB-KW"/>
</dbReference>
<feature type="region of interest" description="Disordered" evidence="12">
    <location>
        <begin position="1"/>
        <end position="26"/>
    </location>
</feature>
<organism evidence="13 14">
    <name type="scientific">Sphingomonas mucosissima</name>
    <dbReference type="NCBI Taxonomy" id="370959"/>
    <lineage>
        <taxon>Bacteria</taxon>
        <taxon>Pseudomonadati</taxon>
        <taxon>Pseudomonadota</taxon>
        <taxon>Alphaproteobacteria</taxon>
        <taxon>Sphingomonadales</taxon>
        <taxon>Sphingomonadaceae</taxon>
        <taxon>Sphingomonas</taxon>
    </lineage>
</organism>
<evidence type="ECO:0000256" key="8">
    <source>
        <dbReference type="ARBA" id="ARBA00022679"/>
    </source>
</evidence>
<dbReference type="Proteomes" id="UP000197783">
    <property type="component" value="Unassembled WGS sequence"/>
</dbReference>
<evidence type="ECO:0000313" key="14">
    <source>
        <dbReference type="Proteomes" id="UP000197783"/>
    </source>
</evidence>
<comment type="cofactor">
    <cofactor evidence="1">
        <name>pyridoxal 5'-phosphate</name>
        <dbReference type="ChEBI" id="CHEBI:597326"/>
    </cofactor>
</comment>
<dbReference type="OrthoDB" id="9772439at2"/>